<dbReference type="AlphaFoldDB" id="A0A9W9Y5U9"/>
<reference evidence="1" key="1">
    <citation type="submission" date="2022-12" db="EMBL/GenBank/DDBJ databases">
        <authorList>
            <person name="Petersen C."/>
        </authorList>
    </citation>
    <scope>NUCLEOTIDE SEQUENCE</scope>
    <source>
        <strain evidence="1">IBT 29495</strain>
    </source>
</reference>
<dbReference type="Proteomes" id="UP001149954">
    <property type="component" value="Unassembled WGS sequence"/>
</dbReference>
<protein>
    <recommendedName>
        <fullName evidence="3">P-loop containing nucleoside triphosphate hydrolase</fullName>
    </recommendedName>
</protein>
<feature type="non-terminal residue" evidence="1">
    <location>
        <position position="1"/>
    </location>
</feature>
<name>A0A9W9Y5U9_9EURO</name>
<dbReference type="Gene3D" id="3.40.50.300">
    <property type="entry name" value="P-loop containing nucleotide triphosphate hydrolases"/>
    <property type="match status" value="1"/>
</dbReference>
<reference evidence="1" key="2">
    <citation type="journal article" date="2023" name="IMA Fungus">
        <title>Comparative genomic study of the Penicillium genus elucidates a diverse pangenome and 15 lateral gene transfer events.</title>
        <authorList>
            <person name="Petersen C."/>
            <person name="Sorensen T."/>
            <person name="Nielsen M.R."/>
            <person name="Sondergaard T.E."/>
            <person name="Sorensen J.L."/>
            <person name="Fitzpatrick D.A."/>
            <person name="Frisvad J.C."/>
            <person name="Nielsen K.L."/>
        </authorList>
    </citation>
    <scope>NUCLEOTIDE SEQUENCE</scope>
    <source>
        <strain evidence="1">IBT 29495</strain>
    </source>
</reference>
<evidence type="ECO:0000313" key="2">
    <source>
        <dbReference type="Proteomes" id="UP001149954"/>
    </source>
</evidence>
<keyword evidence="2" id="KW-1185">Reference proteome</keyword>
<evidence type="ECO:0000313" key="1">
    <source>
        <dbReference type="EMBL" id="KAJ5520824.1"/>
    </source>
</evidence>
<evidence type="ECO:0008006" key="3">
    <source>
        <dbReference type="Google" id="ProtNLM"/>
    </source>
</evidence>
<organism evidence="1 2">
    <name type="scientific">Penicillium fimorum</name>
    <dbReference type="NCBI Taxonomy" id="1882269"/>
    <lineage>
        <taxon>Eukaryota</taxon>
        <taxon>Fungi</taxon>
        <taxon>Dikarya</taxon>
        <taxon>Ascomycota</taxon>
        <taxon>Pezizomycotina</taxon>
        <taxon>Eurotiomycetes</taxon>
        <taxon>Eurotiomycetidae</taxon>
        <taxon>Eurotiales</taxon>
        <taxon>Aspergillaceae</taxon>
        <taxon>Penicillium</taxon>
    </lineage>
</organism>
<gene>
    <name evidence="1" type="ORF">N7463_001277</name>
</gene>
<dbReference type="OrthoDB" id="2316594at2759"/>
<dbReference type="InterPro" id="IPR027417">
    <property type="entry name" value="P-loop_NTPase"/>
</dbReference>
<proteinExistence type="predicted"/>
<comment type="caution">
    <text evidence="1">The sequence shown here is derived from an EMBL/GenBank/DDBJ whole genome shotgun (WGS) entry which is preliminary data.</text>
</comment>
<accession>A0A9W9Y5U9</accession>
<dbReference type="EMBL" id="JAPWDS010000001">
    <property type="protein sequence ID" value="KAJ5520824.1"/>
    <property type="molecule type" value="Genomic_DNA"/>
</dbReference>
<sequence length="496" mass="54347">MSASMCKEQQTDPAMAYHLSLLKLDSSNDQKQKASIAPIFTGFVLRQPKLAPPQYGLLGGIKSIEMSSHASAENEIIKKDPRLFFNVSSPSSTFICGSQGSGKSHTLSCILEGCLICSKAGRLLNPLTAVVFHYDTFICDDGGSPCEAAFLASHLNIKVRVLCAPTNLLTIQKTYSRFNIDVQPLQIDQANLSTKRMLDLMAVGQDSGPVPLYMHTVQRILREMRLLQQKGGSQFDYKDFKKQILSSGLLPSQIGPLKQRLDTLESFMPPQQAALNKKKTGKKANAEGAGSNWTPKVLQSSQLTIVDLSCPCISPDIACSLFNVCFGIFMEQDTKIGRIVALDEAHKYMKDSVEARNFTDTLLSTVRLQRHLGARIVISTQEPTISSDLLSLCSVTIVHRFSSPEWIRALQGHVAGAALDVQSNQATSAYDDDHPENAGIARKFLLFHKIVHLRVGEALLFSPSAVSCTALGGSQELRNLGSGYMVIKIRDRLTED</sequence>
<dbReference type="SUPFAM" id="SSF52540">
    <property type="entry name" value="P-loop containing nucleoside triphosphate hydrolases"/>
    <property type="match status" value="1"/>
</dbReference>